<reference evidence="1 2" key="1">
    <citation type="submission" date="2020-08" db="EMBL/GenBank/DDBJ databases">
        <title>Sequencing the genomes of 1000 actinobacteria strains.</title>
        <authorList>
            <person name="Klenk H.-P."/>
        </authorList>
    </citation>
    <scope>NUCLEOTIDE SEQUENCE [LARGE SCALE GENOMIC DNA]</scope>
    <source>
        <strain evidence="1 2">DSM 44320</strain>
    </source>
</reference>
<gene>
    <name evidence="1" type="ORF">FHR33_009746</name>
</gene>
<organism evidence="1 2">
    <name type="scientific">Nonomuraea dietziae</name>
    <dbReference type="NCBI Taxonomy" id="65515"/>
    <lineage>
        <taxon>Bacteria</taxon>
        <taxon>Bacillati</taxon>
        <taxon>Actinomycetota</taxon>
        <taxon>Actinomycetes</taxon>
        <taxon>Streptosporangiales</taxon>
        <taxon>Streptosporangiaceae</taxon>
        <taxon>Nonomuraea</taxon>
    </lineage>
</organism>
<dbReference type="EMBL" id="JACIBV010000003">
    <property type="protein sequence ID" value="MBB3733793.1"/>
    <property type="molecule type" value="Genomic_DNA"/>
</dbReference>
<keyword evidence="2" id="KW-1185">Reference proteome</keyword>
<proteinExistence type="predicted"/>
<dbReference type="Proteomes" id="UP000579945">
    <property type="component" value="Unassembled WGS sequence"/>
</dbReference>
<comment type="caution">
    <text evidence="1">The sequence shown here is derived from an EMBL/GenBank/DDBJ whole genome shotgun (WGS) entry which is preliminary data.</text>
</comment>
<dbReference type="RefSeq" id="WP_183662504.1">
    <property type="nucleotide sequence ID" value="NZ_BAAAXX010000059.1"/>
</dbReference>
<evidence type="ECO:0008006" key="3">
    <source>
        <dbReference type="Google" id="ProtNLM"/>
    </source>
</evidence>
<dbReference type="GeneID" id="95395720"/>
<sequence>MMSALPHPLTELDGMPFLDDSFAARRLLAGAAAVRHVEAERLGRTGSILDTAASIEEWLAPARIVLLRPSAEPIPASPLSPTENRLINDALQGMLAAVPTWEILLRLPVRYALLHSTTGAISASSRAWPQHVLLAPEAFASPLELGEHLLHELSHQWLYLIQELWALEGEHADKLNLPSGTANRAPSEVLGAAHVAAVLTRFYRATGAQGETRLTALRDYGLGCLDLLDSRVDLLTPAGWQIAHRLKEAL</sequence>
<dbReference type="NCBIfam" id="TIGR04267">
    <property type="entry name" value="mod_HExxH"/>
    <property type="match status" value="1"/>
</dbReference>
<dbReference type="AlphaFoldDB" id="A0A7W5YG64"/>
<evidence type="ECO:0000313" key="1">
    <source>
        <dbReference type="EMBL" id="MBB3733793.1"/>
    </source>
</evidence>
<accession>A0A7W5YG64</accession>
<evidence type="ECO:0000313" key="2">
    <source>
        <dbReference type="Proteomes" id="UP000579945"/>
    </source>
</evidence>
<protein>
    <recommendedName>
        <fullName evidence="3">HEXXH motif domain-containing protein</fullName>
    </recommendedName>
</protein>
<name>A0A7W5YG64_9ACTN</name>
<dbReference type="InterPro" id="IPR026337">
    <property type="entry name" value="AKG_HExxH"/>
</dbReference>